<evidence type="ECO:0000313" key="2">
    <source>
        <dbReference type="Proteomes" id="UP000055024"/>
    </source>
</evidence>
<sequence length="42" mass="4746">MSFLALFRGEPSTICGITGRLSQKLYEMLFVALFMVNEARFG</sequence>
<comment type="caution">
    <text evidence="1">The sequence shown here is derived from an EMBL/GenBank/DDBJ whole genome shotgun (WGS) entry which is preliminary data.</text>
</comment>
<dbReference type="EMBL" id="JYDP01003375">
    <property type="protein sequence ID" value="KRY95852.1"/>
    <property type="molecule type" value="Genomic_DNA"/>
</dbReference>
<accession>A0A0V1GCF4</accession>
<name>A0A0V1GCF4_9BILA</name>
<protein>
    <submittedName>
        <fullName evidence="1">Uncharacterized protein</fullName>
    </submittedName>
</protein>
<organism evidence="1 2">
    <name type="scientific">Trichinella zimbabwensis</name>
    <dbReference type="NCBI Taxonomy" id="268475"/>
    <lineage>
        <taxon>Eukaryota</taxon>
        <taxon>Metazoa</taxon>
        <taxon>Ecdysozoa</taxon>
        <taxon>Nematoda</taxon>
        <taxon>Enoplea</taxon>
        <taxon>Dorylaimia</taxon>
        <taxon>Trichinellida</taxon>
        <taxon>Trichinellidae</taxon>
        <taxon>Trichinella</taxon>
    </lineage>
</organism>
<dbReference type="Proteomes" id="UP000055024">
    <property type="component" value="Unassembled WGS sequence"/>
</dbReference>
<gene>
    <name evidence="1" type="ORF">T11_10860</name>
</gene>
<evidence type="ECO:0000313" key="1">
    <source>
        <dbReference type="EMBL" id="KRY95852.1"/>
    </source>
</evidence>
<reference evidence="1 2" key="1">
    <citation type="submission" date="2015-01" db="EMBL/GenBank/DDBJ databases">
        <title>Evolution of Trichinella species and genotypes.</title>
        <authorList>
            <person name="Korhonen P.K."/>
            <person name="Edoardo P."/>
            <person name="Giuseppe L.R."/>
            <person name="Gasser R.B."/>
        </authorList>
    </citation>
    <scope>NUCLEOTIDE SEQUENCE [LARGE SCALE GENOMIC DNA]</scope>
    <source>
        <strain evidence="1">ISS1029</strain>
    </source>
</reference>
<keyword evidence="2" id="KW-1185">Reference proteome</keyword>
<dbReference type="AlphaFoldDB" id="A0A0V1GCF4"/>
<proteinExistence type="predicted"/>